<evidence type="ECO:0000313" key="3">
    <source>
        <dbReference type="Proteomes" id="UP000716291"/>
    </source>
</evidence>
<sequence length="73" mass="7878">MRDDVGYFRRLATWRPCRHSENTVPLSTPWARPAEIAITSRGPPAVNMSVTASTRTSTPSTPAAGTCGTNCRS</sequence>
<dbReference type="AlphaFoldDB" id="A0A9P6WRY9"/>
<keyword evidence="3" id="KW-1185">Reference proteome</keyword>
<gene>
    <name evidence="2" type="ORF">G6F64_015533</name>
</gene>
<dbReference type="EMBL" id="JAANQT010015581">
    <property type="protein sequence ID" value="KAG1272240.1"/>
    <property type="molecule type" value="Genomic_DNA"/>
</dbReference>
<dbReference type="Proteomes" id="UP000716291">
    <property type="component" value="Unassembled WGS sequence"/>
</dbReference>
<name>A0A9P6WRY9_RHIOR</name>
<protein>
    <submittedName>
        <fullName evidence="2">Uncharacterized protein</fullName>
    </submittedName>
</protein>
<comment type="caution">
    <text evidence="2">The sequence shown here is derived from an EMBL/GenBank/DDBJ whole genome shotgun (WGS) entry which is preliminary data.</text>
</comment>
<reference evidence="2" key="1">
    <citation type="journal article" date="2020" name="Microb. Genom.">
        <title>Genetic diversity of clinical and environmental Mucorales isolates obtained from an investigation of mucormycosis cases among solid organ transplant recipients.</title>
        <authorList>
            <person name="Nguyen M.H."/>
            <person name="Kaul D."/>
            <person name="Muto C."/>
            <person name="Cheng S.J."/>
            <person name="Richter R.A."/>
            <person name="Bruno V.M."/>
            <person name="Liu G."/>
            <person name="Beyhan S."/>
            <person name="Sundermann A.J."/>
            <person name="Mounaud S."/>
            <person name="Pasculle A.W."/>
            <person name="Nierman W.C."/>
            <person name="Driscoll E."/>
            <person name="Cumbie R."/>
            <person name="Clancy C.J."/>
            <person name="Dupont C.L."/>
        </authorList>
    </citation>
    <scope>NUCLEOTIDE SEQUENCE</scope>
    <source>
        <strain evidence="2">GL11</strain>
    </source>
</reference>
<feature type="region of interest" description="Disordered" evidence="1">
    <location>
        <begin position="43"/>
        <end position="73"/>
    </location>
</feature>
<evidence type="ECO:0000256" key="1">
    <source>
        <dbReference type="SAM" id="MobiDB-lite"/>
    </source>
</evidence>
<organism evidence="2 3">
    <name type="scientific">Rhizopus oryzae</name>
    <name type="common">Mucormycosis agent</name>
    <name type="synonym">Rhizopus arrhizus var. delemar</name>
    <dbReference type="NCBI Taxonomy" id="64495"/>
    <lineage>
        <taxon>Eukaryota</taxon>
        <taxon>Fungi</taxon>
        <taxon>Fungi incertae sedis</taxon>
        <taxon>Mucoromycota</taxon>
        <taxon>Mucoromycotina</taxon>
        <taxon>Mucoromycetes</taxon>
        <taxon>Mucorales</taxon>
        <taxon>Mucorineae</taxon>
        <taxon>Rhizopodaceae</taxon>
        <taxon>Rhizopus</taxon>
    </lineage>
</organism>
<proteinExistence type="predicted"/>
<evidence type="ECO:0000313" key="2">
    <source>
        <dbReference type="EMBL" id="KAG1272240.1"/>
    </source>
</evidence>
<accession>A0A9P6WRY9</accession>
<feature type="compositionally biased region" description="Low complexity" evidence="1">
    <location>
        <begin position="51"/>
        <end position="66"/>
    </location>
</feature>